<dbReference type="STRING" id="1798481.A2678_02695"/>
<accession>A0A1F6CIU6</accession>
<dbReference type="SUPFAM" id="SSF88946">
    <property type="entry name" value="Sigma2 domain of RNA polymerase sigma factors"/>
    <property type="match status" value="1"/>
</dbReference>
<dbReference type="GO" id="GO:0003677">
    <property type="term" value="F:DNA binding"/>
    <property type="evidence" value="ECO:0007669"/>
    <property type="project" value="UniProtKB-KW"/>
</dbReference>
<evidence type="ECO:0000256" key="2">
    <source>
        <dbReference type="ARBA" id="ARBA00023015"/>
    </source>
</evidence>
<keyword evidence="5" id="KW-0804">Transcription</keyword>
<organism evidence="8 9">
    <name type="scientific">Candidatus Kaiserbacteria bacterium RIFCSPHIGHO2_01_FULL_53_31</name>
    <dbReference type="NCBI Taxonomy" id="1798481"/>
    <lineage>
        <taxon>Bacteria</taxon>
        <taxon>Candidatus Kaiseribacteriota</taxon>
    </lineage>
</organism>
<evidence type="ECO:0000313" key="8">
    <source>
        <dbReference type="EMBL" id="OGG48947.1"/>
    </source>
</evidence>
<dbReference type="PANTHER" id="PTHR43133">
    <property type="entry name" value="RNA POLYMERASE ECF-TYPE SIGMA FACTO"/>
    <property type="match status" value="1"/>
</dbReference>
<keyword evidence="2" id="KW-0805">Transcription regulation</keyword>
<dbReference type="InterPro" id="IPR014284">
    <property type="entry name" value="RNA_pol_sigma-70_dom"/>
</dbReference>
<evidence type="ECO:0000313" key="9">
    <source>
        <dbReference type="Proteomes" id="UP000178815"/>
    </source>
</evidence>
<keyword evidence="3" id="KW-0731">Sigma factor</keyword>
<evidence type="ECO:0000259" key="7">
    <source>
        <dbReference type="Pfam" id="PF08281"/>
    </source>
</evidence>
<gene>
    <name evidence="8" type="ORF">A2678_02695</name>
</gene>
<dbReference type="InterPro" id="IPR007627">
    <property type="entry name" value="RNA_pol_sigma70_r2"/>
</dbReference>
<dbReference type="GO" id="GO:0006352">
    <property type="term" value="P:DNA-templated transcription initiation"/>
    <property type="evidence" value="ECO:0007669"/>
    <property type="project" value="InterPro"/>
</dbReference>
<dbReference type="Proteomes" id="UP000178815">
    <property type="component" value="Unassembled WGS sequence"/>
</dbReference>
<dbReference type="EMBL" id="MFKU01000006">
    <property type="protein sequence ID" value="OGG48947.1"/>
    <property type="molecule type" value="Genomic_DNA"/>
</dbReference>
<reference evidence="8 9" key="1">
    <citation type="journal article" date="2016" name="Nat. Commun.">
        <title>Thousands of microbial genomes shed light on interconnected biogeochemical processes in an aquifer system.</title>
        <authorList>
            <person name="Anantharaman K."/>
            <person name="Brown C.T."/>
            <person name="Hug L.A."/>
            <person name="Sharon I."/>
            <person name="Castelle C.J."/>
            <person name="Probst A.J."/>
            <person name="Thomas B.C."/>
            <person name="Singh A."/>
            <person name="Wilkins M.J."/>
            <person name="Karaoz U."/>
            <person name="Brodie E.L."/>
            <person name="Williams K.H."/>
            <person name="Hubbard S.S."/>
            <person name="Banfield J.F."/>
        </authorList>
    </citation>
    <scope>NUCLEOTIDE SEQUENCE [LARGE SCALE GENOMIC DNA]</scope>
</reference>
<dbReference type="Gene3D" id="1.10.10.10">
    <property type="entry name" value="Winged helix-like DNA-binding domain superfamily/Winged helix DNA-binding domain"/>
    <property type="match status" value="1"/>
</dbReference>
<dbReference type="InterPro" id="IPR013325">
    <property type="entry name" value="RNA_pol_sigma_r2"/>
</dbReference>
<proteinExistence type="inferred from homology"/>
<name>A0A1F6CIU6_9BACT</name>
<dbReference type="InterPro" id="IPR039425">
    <property type="entry name" value="RNA_pol_sigma-70-like"/>
</dbReference>
<dbReference type="GO" id="GO:0016987">
    <property type="term" value="F:sigma factor activity"/>
    <property type="evidence" value="ECO:0007669"/>
    <property type="project" value="UniProtKB-KW"/>
</dbReference>
<dbReference type="Pfam" id="PF08281">
    <property type="entry name" value="Sigma70_r4_2"/>
    <property type="match status" value="1"/>
</dbReference>
<evidence type="ECO:0000256" key="5">
    <source>
        <dbReference type="ARBA" id="ARBA00023163"/>
    </source>
</evidence>
<dbReference type="AlphaFoldDB" id="A0A1F6CIU6"/>
<feature type="domain" description="RNA polymerase sigma factor 70 region 4 type 2" evidence="7">
    <location>
        <begin position="153"/>
        <end position="199"/>
    </location>
</feature>
<protein>
    <recommendedName>
        <fullName evidence="10">RNA polymerase sigma factor</fullName>
    </recommendedName>
</protein>
<dbReference type="Gene3D" id="1.10.1740.10">
    <property type="match status" value="1"/>
</dbReference>
<keyword evidence="4" id="KW-0238">DNA-binding</keyword>
<sequence>MISAHSVDAGGTRFLHHFSPASGKILGFASSSRMESDILKKQFIQLYNNEADSIFRFCLLRISDREAAVDIVQDTFMRYWEVLARQEEEIRNGRAFLFAIARNRIIDWYRKKKPLSLESLAEESGADVEIFMDTAQKEEIEMAHEAKFLMEKIRDIDPLYQQSVYLRFVESLGPKEIAEILGLSVNVVSVRIYRGIKQLRTLAGYDEENEK</sequence>
<dbReference type="NCBIfam" id="TIGR02937">
    <property type="entry name" value="sigma70-ECF"/>
    <property type="match status" value="1"/>
</dbReference>
<evidence type="ECO:0000256" key="1">
    <source>
        <dbReference type="ARBA" id="ARBA00010641"/>
    </source>
</evidence>
<evidence type="ECO:0000259" key="6">
    <source>
        <dbReference type="Pfam" id="PF04542"/>
    </source>
</evidence>
<feature type="domain" description="RNA polymerase sigma-70 region 2" evidence="6">
    <location>
        <begin position="46"/>
        <end position="113"/>
    </location>
</feature>
<comment type="caution">
    <text evidence="8">The sequence shown here is derived from an EMBL/GenBank/DDBJ whole genome shotgun (WGS) entry which is preliminary data.</text>
</comment>
<dbReference type="CDD" id="cd06171">
    <property type="entry name" value="Sigma70_r4"/>
    <property type="match status" value="1"/>
</dbReference>
<evidence type="ECO:0000256" key="3">
    <source>
        <dbReference type="ARBA" id="ARBA00023082"/>
    </source>
</evidence>
<comment type="similarity">
    <text evidence="1">Belongs to the sigma-70 factor family. ECF subfamily.</text>
</comment>
<dbReference type="PANTHER" id="PTHR43133:SF8">
    <property type="entry name" value="RNA POLYMERASE SIGMA FACTOR HI_1459-RELATED"/>
    <property type="match status" value="1"/>
</dbReference>
<dbReference type="InterPro" id="IPR013324">
    <property type="entry name" value="RNA_pol_sigma_r3/r4-like"/>
</dbReference>
<evidence type="ECO:0000256" key="4">
    <source>
        <dbReference type="ARBA" id="ARBA00023125"/>
    </source>
</evidence>
<evidence type="ECO:0008006" key="10">
    <source>
        <dbReference type="Google" id="ProtNLM"/>
    </source>
</evidence>
<dbReference type="Pfam" id="PF04542">
    <property type="entry name" value="Sigma70_r2"/>
    <property type="match status" value="1"/>
</dbReference>
<dbReference type="InterPro" id="IPR036388">
    <property type="entry name" value="WH-like_DNA-bd_sf"/>
</dbReference>
<dbReference type="SUPFAM" id="SSF88659">
    <property type="entry name" value="Sigma3 and sigma4 domains of RNA polymerase sigma factors"/>
    <property type="match status" value="1"/>
</dbReference>
<dbReference type="InterPro" id="IPR013249">
    <property type="entry name" value="RNA_pol_sigma70_r4_t2"/>
</dbReference>